<evidence type="ECO:0000313" key="2">
    <source>
        <dbReference type="EMBL" id="MBB3969167.1"/>
    </source>
</evidence>
<evidence type="ECO:0000313" key="3">
    <source>
        <dbReference type="EMBL" id="TEW66024.1"/>
    </source>
</evidence>
<dbReference type="InterPro" id="IPR018392">
    <property type="entry name" value="LysM"/>
</dbReference>
<protein>
    <submittedName>
        <fullName evidence="3">LysM peptidoglycan-binding domain-containing protein</fullName>
    </submittedName>
</protein>
<feature type="domain" description="LysM" evidence="1">
    <location>
        <begin position="179"/>
        <end position="226"/>
    </location>
</feature>
<keyword evidence="5" id="KW-1185">Reference proteome</keyword>
<reference evidence="3" key="2">
    <citation type="submission" date="2019-03" db="EMBL/GenBank/DDBJ databases">
        <authorList>
            <person name="Yan Y.-Q."/>
            <person name="Du Z.-J."/>
        </authorList>
    </citation>
    <scope>NUCLEOTIDE SEQUENCE</scope>
    <source>
        <strain evidence="3">PP-F2FG21</strain>
    </source>
</reference>
<dbReference type="Pfam" id="PF19266">
    <property type="entry name" value="CIS_tube"/>
    <property type="match status" value="1"/>
</dbReference>
<dbReference type="Proteomes" id="UP000583101">
    <property type="component" value="Unassembled WGS sequence"/>
</dbReference>
<evidence type="ECO:0000313" key="5">
    <source>
        <dbReference type="Proteomes" id="UP000583101"/>
    </source>
</evidence>
<comment type="caution">
    <text evidence="3">The sequence shown here is derived from an EMBL/GenBank/DDBJ whole genome shotgun (WGS) entry which is preliminary data.</text>
</comment>
<proteinExistence type="predicted"/>
<dbReference type="Proteomes" id="UP000297248">
    <property type="component" value="Unassembled WGS sequence"/>
</dbReference>
<dbReference type="EMBL" id="JACIEG010000003">
    <property type="protein sequence ID" value="MBB3969167.1"/>
    <property type="molecule type" value="Genomic_DNA"/>
</dbReference>
<gene>
    <name evidence="3" type="ORF">E2R65_12935</name>
    <name evidence="2" type="ORF">GGR35_001770</name>
</gene>
<sequence>MALISLNKLEKLKIKVYRTEERNGMPFDTFEAMFNPESYSLSYENVYSKEQGINSSGNVARYSLTKPSEISLKLILDGTGVSDYAVMVKKADLDVSKRVKRFMELTAYMDGNIHQPKFLKVEWGTLIFKCRLQSVDITYTLFDKGGRPLRAELSTVFVGDLEEKERLKKENKSSPDLTHKRIVKTHDTLPLLCKEIYGSETYYLQVARANKLNNFRDLTPGQELYFPPVKN</sequence>
<dbReference type="PROSITE" id="PS51782">
    <property type="entry name" value="LYSM"/>
    <property type="match status" value="1"/>
</dbReference>
<dbReference type="OrthoDB" id="9815939at2"/>
<evidence type="ECO:0000313" key="4">
    <source>
        <dbReference type="Proteomes" id="UP000297248"/>
    </source>
</evidence>
<organism evidence="3 4">
    <name type="scientific">Mucilaginibacter phyllosphaerae</name>
    <dbReference type="NCBI Taxonomy" id="1812349"/>
    <lineage>
        <taxon>Bacteria</taxon>
        <taxon>Pseudomonadati</taxon>
        <taxon>Bacteroidota</taxon>
        <taxon>Sphingobacteriia</taxon>
        <taxon>Sphingobacteriales</taxon>
        <taxon>Sphingobacteriaceae</taxon>
        <taxon>Mucilaginibacter</taxon>
    </lineage>
</organism>
<dbReference type="EMBL" id="SNQG01000004">
    <property type="protein sequence ID" value="TEW66024.1"/>
    <property type="molecule type" value="Genomic_DNA"/>
</dbReference>
<name>A0A4Y8ABT9_9SPHI</name>
<dbReference type="RefSeq" id="WP_134336888.1">
    <property type="nucleotide sequence ID" value="NZ_BMCZ01000002.1"/>
</dbReference>
<accession>A0A4Y8ABT9</accession>
<evidence type="ECO:0000259" key="1">
    <source>
        <dbReference type="PROSITE" id="PS51782"/>
    </source>
</evidence>
<dbReference type="InterPro" id="IPR045361">
    <property type="entry name" value="CIS_tube_prot_N"/>
</dbReference>
<reference evidence="3 4" key="1">
    <citation type="journal article" date="2016" name="Int. J. Syst. Evol. Microbiol.">
        <title>Proposal of Mucilaginibacter phyllosphaerae sp. nov. isolated from the phyllosphere of Galium album.</title>
        <authorList>
            <person name="Aydogan E.L."/>
            <person name="Busse H.J."/>
            <person name="Moser G."/>
            <person name="Muller C."/>
            <person name="Kampfer P."/>
            <person name="Glaeser S.P."/>
        </authorList>
    </citation>
    <scope>NUCLEOTIDE SEQUENCE [LARGE SCALE GENOMIC DNA]</scope>
    <source>
        <strain evidence="3 4">PP-F2FG21</strain>
    </source>
</reference>
<dbReference type="AlphaFoldDB" id="A0A4Y8ABT9"/>
<reference evidence="2 5" key="3">
    <citation type="submission" date="2020-08" db="EMBL/GenBank/DDBJ databases">
        <title>Genomic Encyclopedia of Type Strains, Phase IV (KMG-IV): sequencing the most valuable type-strain genomes for metagenomic binning, comparative biology and taxonomic classification.</title>
        <authorList>
            <person name="Goeker M."/>
        </authorList>
    </citation>
    <scope>NUCLEOTIDE SEQUENCE [LARGE SCALE GENOMIC DNA]</scope>
    <source>
        <strain evidence="2 5">DSM 100995</strain>
    </source>
</reference>